<keyword evidence="4" id="KW-0547">Nucleotide-binding</keyword>
<keyword evidence="6" id="KW-0175">Coiled coil</keyword>
<reference evidence="9" key="1">
    <citation type="submission" date="2015-04" db="UniProtKB">
        <authorList>
            <consortium name="EnsemblPlants"/>
        </authorList>
    </citation>
    <scope>IDENTIFICATION</scope>
    <source>
        <strain evidence="9">SL10</strain>
    </source>
</reference>
<dbReference type="AlphaFoldDB" id="A0A0E0IP89"/>
<dbReference type="GO" id="GO:0006952">
    <property type="term" value="P:defense response"/>
    <property type="evidence" value="ECO:0007669"/>
    <property type="project" value="UniProtKB-KW"/>
</dbReference>
<name>A0A0E0IP89_ORYNI</name>
<evidence type="ECO:0000259" key="8">
    <source>
        <dbReference type="Pfam" id="PF23598"/>
    </source>
</evidence>
<dbReference type="InterPro" id="IPR038005">
    <property type="entry name" value="RX-like_CC"/>
</dbReference>
<dbReference type="InterPro" id="IPR055414">
    <property type="entry name" value="LRR_R13L4/SHOC2-like"/>
</dbReference>
<proteinExistence type="inferred from homology"/>
<dbReference type="Gene3D" id="1.20.5.4130">
    <property type="match status" value="1"/>
</dbReference>
<keyword evidence="5" id="KW-0611">Plant defense</keyword>
<dbReference type="GO" id="GO:0000166">
    <property type="term" value="F:nucleotide binding"/>
    <property type="evidence" value="ECO:0007669"/>
    <property type="project" value="UniProtKB-KW"/>
</dbReference>
<evidence type="ECO:0000256" key="1">
    <source>
        <dbReference type="ARBA" id="ARBA00008894"/>
    </source>
</evidence>
<dbReference type="Pfam" id="PF23598">
    <property type="entry name" value="LRR_14"/>
    <property type="match status" value="1"/>
</dbReference>
<reference evidence="9" key="2">
    <citation type="submission" date="2018-04" db="EMBL/GenBank/DDBJ databases">
        <title>OnivRS2 (Oryza nivara Reference Sequence Version 2).</title>
        <authorList>
            <person name="Zhang J."/>
            <person name="Kudrna D."/>
            <person name="Lee S."/>
            <person name="Talag J."/>
            <person name="Rajasekar S."/>
            <person name="Welchert J."/>
            <person name="Hsing Y.-I."/>
            <person name="Wing R.A."/>
        </authorList>
    </citation>
    <scope>NUCLEOTIDE SEQUENCE [LARGE SCALE GENOMIC DNA]</scope>
</reference>
<feature type="domain" description="Disease resistance R13L4/SHOC-2-like LRR" evidence="8">
    <location>
        <begin position="215"/>
        <end position="325"/>
    </location>
</feature>
<keyword evidence="2" id="KW-0433">Leucine-rich repeat</keyword>
<evidence type="ECO:0000313" key="9">
    <source>
        <dbReference type="EnsemblPlants" id="ONIVA10G01560.1"/>
    </source>
</evidence>
<evidence type="ECO:0000313" key="10">
    <source>
        <dbReference type="Proteomes" id="UP000006591"/>
    </source>
</evidence>
<accession>A0A0E0IP89</accession>
<evidence type="ECO:0000256" key="6">
    <source>
        <dbReference type="ARBA" id="ARBA00023054"/>
    </source>
</evidence>
<dbReference type="CDD" id="cd14798">
    <property type="entry name" value="RX-CC_like"/>
    <property type="match status" value="1"/>
</dbReference>
<dbReference type="Gramene" id="ONIVA10G01560.1">
    <property type="protein sequence ID" value="ONIVA10G01560.1"/>
    <property type="gene ID" value="ONIVA10G01560"/>
</dbReference>
<dbReference type="HOGENOM" id="CLU_627598_0_0_1"/>
<evidence type="ECO:0000256" key="2">
    <source>
        <dbReference type="ARBA" id="ARBA00022614"/>
    </source>
</evidence>
<dbReference type="PANTHER" id="PTHR19338">
    <property type="entry name" value="TRANSLOCASE OF INNER MITOCHONDRIAL MEMBRANE 13 HOMOLOG"/>
    <property type="match status" value="1"/>
</dbReference>
<dbReference type="Proteomes" id="UP000006591">
    <property type="component" value="Chromosome 10"/>
</dbReference>
<sequence>MVLELRLTKRNKRKTNWMDALHSSGDDVETKLTISTYFDMLFVGSIYFVSVLSLQVAQSLLEAHDVMNALAYGHSRGMRALLPKLAKLLKDEYNLEKHVREGVKSLEIELTMMHAALRKVAEVPLDQLDDQVKIWASKVREISYDMEDAVDAFMVRVEDDSHSGPSTFKNRVKRSIKKISKLFRKAKELHQIADAIKEAQALAQQMAGAIGSIEEHVVERFVVSTNAFQRATECTFFNFVTVPSMFPRGAMPRVRFLHFSLLAWDNNMAIGNGSRGDLDLAMGHLPSLERVAVNLWCRKASRAEVEAVEAALRRATDVHPNNPTLVVVRYQADHLREQENNLADVEDEKESSPPSLAGSIFLEIDITIDNMSMYAELAVIGFVSNDRNRMDKLHSSGDDVETKLTISTYFEMVFVGSIYFVSVLLLQVAQLHIEIYI</sequence>
<keyword evidence="3" id="KW-0677">Repeat</keyword>
<dbReference type="InterPro" id="IPR041118">
    <property type="entry name" value="Rx_N"/>
</dbReference>
<dbReference type="STRING" id="4536.A0A0E0IP89"/>
<keyword evidence="10" id="KW-1185">Reference proteome</keyword>
<dbReference type="EnsemblPlants" id="ONIVA10G01560.1">
    <property type="protein sequence ID" value="ONIVA10G01560.1"/>
    <property type="gene ID" value="ONIVA10G01560"/>
</dbReference>
<dbReference type="Pfam" id="PF18052">
    <property type="entry name" value="Rx_N"/>
    <property type="match status" value="1"/>
</dbReference>
<dbReference type="PANTHER" id="PTHR19338:SF21">
    <property type="entry name" value="OS10G0124400 PROTEIN"/>
    <property type="match status" value="1"/>
</dbReference>
<evidence type="ECO:0000256" key="3">
    <source>
        <dbReference type="ARBA" id="ARBA00022737"/>
    </source>
</evidence>
<evidence type="ECO:0000259" key="7">
    <source>
        <dbReference type="Pfam" id="PF18052"/>
    </source>
</evidence>
<comment type="similarity">
    <text evidence="1">Belongs to the disease resistance NB-LRR family.</text>
</comment>
<dbReference type="eggNOG" id="KOG4658">
    <property type="taxonomic scope" value="Eukaryota"/>
</dbReference>
<evidence type="ECO:0000256" key="4">
    <source>
        <dbReference type="ARBA" id="ARBA00022741"/>
    </source>
</evidence>
<evidence type="ECO:0000256" key="5">
    <source>
        <dbReference type="ARBA" id="ARBA00022821"/>
    </source>
</evidence>
<feature type="domain" description="Disease resistance N-terminal" evidence="7">
    <location>
        <begin position="78"/>
        <end position="167"/>
    </location>
</feature>
<organism evidence="9">
    <name type="scientific">Oryza nivara</name>
    <name type="common">Indian wild rice</name>
    <name type="synonym">Oryza sativa f. spontanea</name>
    <dbReference type="NCBI Taxonomy" id="4536"/>
    <lineage>
        <taxon>Eukaryota</taxon>
        <taxon>Viridiplantae</taxon>
        <taxon>Streptophyta</taxon>
        <taxon>Embryophyta</taxon>
        <taxon>Tracheophyta</taxon>
        <taxon>Spermatophyta</taxon>
        <taxon>Magnoliopsida</taxon>
        <taxon>Liliopsida</taxon>
        <taxon>Poales</taxon>
        <taxon>Poaceae</taxon>
        <taxon>BOP clade</taxon>
        <taxon>Oryzoideae</taxon>
        <taxon>Oryzeae</taxon>
        <taxon>Oryzinae</taxon>
        <taxon>Oryza</taxon>
    </lineage>
</organism>
<protein>
    <submittedName>
        <fullName evidence="9">Uncharacterized protein</fullName>
    </submittedName>
</protein>